<evidence type="ECO:0000259" key="9">
    <source>
        <dbReference type="PROSITE" id="PS50928"/>
    </source>
</evidence>
<evidence type="ECO:0000256" key="6">
    <source>
        <dbReference type="ARBA" id="ARBA00022989"/>
    </source>
</evidence>
<comment type="similarity">
    <text evidence="2">Belongs to the binding-protein-dependent transport system permease family. CysTW subfamily.</text>
</comment>
<dbReference type="InterPro" id="IPR000515">
    <property type="entry name" value="MetI-like"/>
</dbReference>
<dbReference type="InterPro" id="IPR051322">
    <property type="entry name" value="AA_ABC_Transporter_Permease"/>
</dbReference>
<feature type="transmembrane region" description="Helical" evidence="8">
    <location>
        <begin position="25"/>
        <end position="48"/>
    </location>
</feature>
<reference evidence="10" key="1">
    <citation type="submission" date="2021-06" db="EMBL/GenBank/DDBJ databases">
        <authorList>
            <person name="Criscuolo A."/>
        </authorList>
    </citation>
    <scope>NUCLEOTIDE SEQUENCE</scope>
    <source>
        <strain evidence="10">CIP111803</strain>
    </source>
</reference>
<dbReference type="EMBL" id="CAJVAP010000002">
    <property type="protein sequence ID" value="CAG7598211.1"/>
    <property type="molecule type" value="Genomic_DNA"/>
</dbReference>
<name>A0A916JSU8_9MICO</name>
<keyword evidence="5 8" id="KW-0812">Transmembrane</keyword>
<proteinExistence type="inferred from homology"/>
<feature type="transmembrane region" description="Helical" evidence="8">
    <location>
        <begin position="196"/>
        <end position="215"/>
    </location>
</feature>
<feature type="domain" description="ABC transmembrane type-1" evidence="9">
    <location>
        <begin position="21"/>
        <end position="215"/>
    </location>
</feature>
<dbReference type="AlphaFoldDB" id="A0A916JSU8"/>
<evidence type="ECO:0000256" key="2">
    <source>
        <dbReference type="ARBA" id="ARBA00007069"/>
    </source>
</evidence>
<protein>
    <submittedName>
        <fullName evidence="10">Methionine import system permease protein MetP</fullName>
    </submittedName>
</protein>
<dbReference type="CDD" id="cd06261">
    <property type="entry name" value="TM_PBP2"/>
    <property type="match status" value="1"/>
</dbReference>
<dbReference type="GO" id="GO:0048473">
    <property type="term" value="P:D-methionine transmembrane transport"/>
    <property type="evidence" value="ECO:0007669"/>
    <property type="project" value="TreeGrafter"/>
</dbReference>
<dbReference type="RefSeq" id="WP_236021677.1">
    <property type="nucleotide sequence ID" value="NZ_CAJVAP010000002.1"/>
</dbReference>
<feature type="transmembrane region" description="Helical" evidence="8">
    <location>
        <begin position="89"/>
        <end position="113"/>
    </location>
</feature>
<evidence type="ECO:0000256" key="4">
    <source>
        <dbReference type="ARBA" id="ARBA00022475"/>
    </source>
</evidence>
<comment type="subcellular location">
    <subcellularLocation>
        <location evidence="1 8">Cell membrane</location>
        <topology evidence="1 8">Multi-pass membrane protein</topology>
    </subcellularLocation>
</comment>
<keyword evidence="6 8" id="KW-1133">Transmembrane helix</keyword>
<keyword evidence="4" id="KW-1003">Cell membrane</keyword>
<dbReference type="FunFam" id="1.10.3720.10:FF:000002">
    <property type="entry name" value="D-methionine ABC transporter permease MetI"/>
    <property type="match status" value="1"/>
</dbReference>
<evidence type="ECO:0000313" key="10">
    <source>
        <dbReference type="EMBL" id="CAG7598211.1"/>
    </source>
</evidence>
<keyword evidence="7 8" id="KW-0472">Membrane</keyword>
<dbReference type="PANTHER" id="PTHR30450:SF1">
    <property type="entry name" value="D-METHIONINE TRANSPORT SYSTEM PERMEASE PROTEIN METI-RELATED"/>
    <property type="match status" value="1"/>
</dbReference>
<accession>A0A916JSU8</accession>
<dbReference type="GO" id="GO:0005886">
    <property type="term" value="C:plasma membrane"/>
    <property type="evidence" value="ECO:0007669"/>
    <property type="project" value="UniProtKB-SubCell"/>
</dbReference>
<dbReference type="Pfam" id="PF00528">
    <property type="entry name" value="BPD_transp_1"/>
    <property type="match status" value="1"/>
</dbReference>
<dbReference type="Proteomes" id="UP000693892">
    <property type="component" value="Unassembled WGS sequence"/>
</dbReference>
<organism evidence="10 11">
    <name type="scientific">Leucobacter soli</name>
    <dbReference type="NCBI Taxonomy" id="2812850"/>
    <lineage>
        <taxon>Bacteria</taxon>
        <taxon>Bacillati</taxon>
        <taxon>Actinomycetota</taxon>
        <taxon>Actinomycetes</taxon>
        <taxon>Micrococcales</taxon>
        <taxon>Microbacteriaceae</taxon>
        <taxon>Leucobacter</taxon>
    </lineage>
</organism>
<evidence type="ECO:0000313" key="11">
    <source>
        <dbReference type="Proteomes" id="UP000693892"/>
    </source>
</evidence>
<keyword evidence="11" id="KW-1185">Reference proteome</keyword>
<evidence type="ECO:0000256" key="5">
    <source>
        <dbReference type="ARBA" id="ARBA00022692"/>
    </source>
</evidence>
<evidence type="ECO:0000256" key="1">
    <source>
        <dbReference type="ARBA" id="ARBA00004651"/>
    </source>
</evidence>
<keyword evidence="3 8" id="KW-0813">Transport</keyword>
<gene>
    <name evidence="10" type="primary">metP</name>
    <name evidence="10" type="ORF">LEUCIP111803_00204</name>
</gene>
<dbReference type="PANTHER" id="PTHR30450">
    <property type="entry name" value="ABC TRANSPORTER PERMEASE"/>
    <property type="match status" value="1"/>
</dbReference>
<feature type="transmembrane region" description="Helical" evidence="8">
    <location>
        <begin position="153"/>
        <end position="176"/>
    </location>
</feature>
<evidence type="ECO:0000256" key="8">
    <source>
        <dbReference type="RuleBase" id="RU363032"/>
    </source>
</evidence>
<evidence type="ECO:0000256" key="7">
    <source>
        <dbReference type="ARBA" id="ARBA00023136"/>
    </source>
</evidence>
<dbReference type="PROSITE" id="PS50928">
    <property type="entry name" value="ABC_TM1"/>
    <property type="match status" value="1"/>
</dbReference>
<evidence type="ECO:0000256" key="3">
    <source>
        <dbReference type="ARBA" id="ARBA00022448"/>
    </source>
</evidence>
<feature type="transmembrane region" description="Helical" evidence="8">
    <location>
        <begin position="60"/>
        <end position="83"/>
    </location>
</feature>
<comment type="caution">
    <text evidence="10">The sequence shown here is derived from an EMBL/GenBank/DDBJ whole genome shotgun (WGS) entry which is preliminary data.</text>
</comment>
<sequence length="228" mass="24437">MIDRMEDLLPNVRWGEIAEALGETLAMVSIALVFTVALALPLGILMYLTGKGQLRANPIVYGVVAFIVNIIRSVPFIILMIAVLPFTALLVGTTLGVAGALPPMIIAATPFLARLVEIALREVDHGLLELGQSMAASTRQIVSHILLPEARPALLAAVTVTAIALIDYTAMSGVLGGGGLGDLAIRYGYQRFQTDVMVLTIALQIILVQLIQFLGDRAVHRFSRSRRG</sequence>